<feature type="coiled-coil region" evidence="1">
    <location>
        <begin position="12"/>
        <end position="46"/>
    </location>
</feature>
<evidence type="ECO:0000313" key="3">
    <source>
        <dbReference type="Proteomes" id="UP001158066"/>
    </source>
</evidence>
<evidence type="ECO:0008006" key="4">
    <source>
        <dbReference type="Google" id="ProtNLM"/>
    </source>
</evidence>
<proteinExistence type="predicted"/>
<dbReference type="AlphaFoldDB" id="A0AA45WZ57"/>
<accession>A0AA45WZ57</accession>
<evidence type="ECO:0000256" key="1">
    <source>
        <dbReference type="SAM" id="Coils"/>
    </source>
</evidence>
<evidence type="ECO:0000313" key="2">
    <source>
        <dbReference type="EMBL" id="SMP72347.1"/>
    </source>
</evidence>
<sequence length="74" mass="8433">MARRSISLDEKIRKQQEVVSAAKDKYDAALNELNHLIKKKQDLQGKELLNAFVKSDKSLDEILAFMNGKKDDEA</sequence>
<dbReference type="RefSeq" id="WP_283410924.1">
    <property type="nucleotide sequence ID" value="NZ_FXUF01000028.1"/>
</dbReference>
<keyword evidence="1" id="KW-0175">Coiled coil</keyword>
<name>A0AA45WZ57_9CLOT</name>
<keyword evidence="3" id="KW-1185">Reference proteome</keyword>
<dbReference type="Proteomes" id="UP001158066">
    <property type="component" value="Unassembled WGS sequence"/>
</dbReference>
<gene>
    <name evidence="2" type="ORF">SAMN06296020_1285</name>
</gene>
<reference evidence="2" key="1">
    <citation type="submission" date="2017-05" db="EMBL/GenBank/DDBJ databases">
        <authorList>
            <person name="Varghese N."/>
            <person name="Submissions S."/>
        </authorList>
    </citation>
    <scope>NUCLEOTIDE SEQUENCE</scope>
    <source>
        <strain evidence="2">Su22</strain>
    </source>
</reference>
<comment type="caution">
    <text evidence="2">The sequence shown here is derived from an EMBL/GenBank/DDBJ whole genome shotgun (WGS) entry which is preliminary data.</text>
</comment>
<dbReference type="EMBL" id="FXUF01000028">
    <property type="protein sequence ID" value="SMP72347.1"/>
    <property type="molecule type" value="Genomic_DNA"/>
</dbReference>
<protein>
    <recommendedName>
        <fullName evidence="4">ErpK protein</fullName>
    </recommendedName>
</protein>
<organism evidence="2 3">
    <name type="scientific">Anoxynatronum buryatiense</name>
    <dbReference type="NCBI Taxonomy" id="489973"/>
    <lineage>
        <taxon>Bacteria</taxon>
        <taxon>Bacillati</taxon>
        <taxon>Bacillota</taxon>
        <taxon>Clostridia</taxon>
        <taxon>Eubacteriales</taxon>
        <taxon>Clostridiaceae</taxon>
        <taxon>Anoxynatronum</taxon>
    </lineage>
</organism>